<dbReference type="AlphaFoldDB" id="D7FLD6"/>
<dbReference type="Proteomes" id="UP000002630">
    <property type="component" value="Unassembled WGS sequence"/>
</dbReference>
<dbReference type="InterPro" id="IPR023210">
    <property type="entry name" value="NADP_OxRdtase_dom"/>
</dbReference>
<dbReference type="CDD" id="cd19093">
    <property type="entry name" value="AKR_AtPLR-like"/>
    <property type="match status" value="1"/>
</dbReference>
<feature type="signal peptide" evidence="2">
    <location>
        <begin position="1"/>
        <end position="19"/>
    </location>
</feature>
<proteinExistence type="predicted"/>
<dbReference type="STRING" id="2880.D7FLD6"/>
<evidence type="ECO:0000256" key="1">
    <source>
        <dbReference type="ARBA" id="ARBA00023002"/>
    </source>
</evidence>
<protein>
    <recommendedName>
        <fullName evidence="3">NADP-dependent oxidoreductase domain-containing protein</fullName>
    </recommendedName>
</protein>
<dbReference type="EMBL" id="FN649760">
    <property type="protein sequence ID" value="CBJ29704.1"/>
    <property type="molecule type" value="Genomic_DNA"/>
</dbReference>
<keyword evidence="2" id="KW-0732">Signal</keyword>
<accession>D7FLD6</accession>
<reference evidence="4 5" key="1">
    <citation type="journal article" date="2010" name="Nature">
        <title>The Ectocarpus genome and the independent evolution of multicellularity in brown algae.</title>
        <authorList>
            <person name="Cock J.M."/>
            <person name="Sterck L."/>
            <person name="Rouze P."/>
            <person name="Scornet D."/>
            <person name="Allen A.E."/>
            <person name="Amoutzias G."/>
            <person name="Anthouard V."/>
            <person name="Artiguenave F."/>
            <person name="Aury J.M."/>
            <person name="Badger J.H."/>
            <person name="Beszteri B."/>
            <person name="Billiau K."/>
            <person name="Bonnet E."/>
            <person name="Bothwell J.H."/>
            <person name="Bowler C."/>
            <person name="Boyen C."/>
            <person name="Brownlee C."/>
            <person name="Carrano C.J."/>
            <person name="Charrier B."/>
            <person name="Cho G.Y."/>
            <person name="Coelho S.M."/>
            <person name="Collen J."/>
            <person name="Corre E."/>
            <person name="Da Silva C."/>
            <person name="Delage L."/>
            <person name="Delaroque N."/>
            <person name="Dittami S.M."/>
            <person name="Doulbeau S."/>
            <person name="Elias M."/>
            <person name="Farnham G."/>
            <person name="Gachon C.M."/>
            <person name="Gschloessl B."/>
            <person name="Heesch S."/>
            <person name="Jabbari K."/>
            <person name="Jubin C."/>
            <person name="Kawai H."/>
            <person name="Kimura K."/>
            <person name="Kloareg B."/>
            <person name="Kupper F.C."/>
            <person name="Lang D."/>
            <person name="Le Bail A."/>
            <person name="Leblanc C."/>
            <person name="Lerouge P."/>
            <person name="Lohr M."/>
            <person name="Lopez P.J."/>
            <person name="Martens C."/>
            <person name="Maumus F."/>
            <person name="Michel G."/>
            <person name="Miranda-Saavedra D."/>
            <person name="Morales J."/>
            <person name="Moreau H."/>
            <person name="Motomura T."/>
            <person name="Nagasato C."/>
            <person name="Napoli C.A."/>
            <person name="Nelson D.R."/>
            <person name="Nyvall-Collen P."/>
            <person name="Peters A.F."/>
            <person name="Pommier C."/>
            <person name="Potin P."/>
            <person name="Poulain J."/>
            <person name="Quesneville H."/>
            <person name="Read B."/>
            <person name="Rensing S.A."/>
            <person name="Ritter A."/>
            <person name="Rousvoal S."/>
            <person name="Samanta M."/>
            <person name="Samson G."/>
            <person name="Schroeder D.C."/>
            <person name="Segurens B."/>
            <person name="Strittmatter M."/>
            <person name="Tonon T."/>
            <person name="Tregear J.W."/>
            <person name="Valentin K."/>
            <person name="von Dassow P."/>
            <person name="Yamagishi T."/>
            <person name="Van de Peer Y."/>
            <person name="Wincker P."/>
        </authorList>
    </citation>
    <scope>NUCLEOTIDE SEQUENCE [LARGE SCALE GENOMIC DNA]</scope>
    <source>
        <strain evidence="5">Ec32 / CCAP1310/4</strain>
    </source>
</reference>
<dbReference type="Pfam" id="PF00248">
    <property type="entry name" value="Aldo_ket_red"/>
    <property type="match status" value="1"/>
</dbReference>
<dbReference type="SUPFAM" id="SSF51430">
    <property type="entry name" value="NAD(P)-linked oxidoreductase"/>
    <property type="match status" value="1"/>
</dbReference>
<organism evidence="4 5">
    <name type="scientific">Ectocarpus siliculosus</name>
    <name type="common">Brown alga</name>
    <name type="synonym">Conferva siliculosa</name>
    <dbReference type="NCBI Taxonomy" id="2880"/>
    <lineage>
        <taxon>Eukaryota</taxon>
        <taxon>Sar</taxon>
        <taxon>Stramenopiles</taxon>
        <taxon>Ochrophyta</taxon>
        <taxon>PX clade</taxon>
        <taxon>Phaeophyceae</taxon>
        <taxon>Ectocarpales</taxon>
        <taxon>Ectocarpaceae</taxon>
        <taxon>Ectocarpus</taxon>
    </lineage>
</organism>
<dbReference type="PRINTS" id="PR00069">
    <property type="entry name" value="ALDKETRDTASE"/>
</dbReference>
<gene>
    <name evidence="4" type="ORF">Esi_0159_0029</name>
</gene>
<dbReference type="Gene3D" id="3.20.20.100">
    <property type="entry name" value="NADP-dependent oxidoreductase domain"/>
    <property type="match status" value="1"/>
</dbReference>
<feature type="chain" id="PRO_5003095687" description="NADP-dependent oxidoreductase domain-containing protein" evidence="2">
    <location>
        <begin position="20"/>
        <end position="461"/>
    </location>
</feature>
<dbReference type="InterPro" id="IPR050523">
    <property type="entry name" value="AKR_Detox_Biosynth"/>
</dbReference>
<sequence length="461" mass="50081">MAPIMAAVVFLAAMTAANGFIAPLAGHHHAPLARSYAKAALQMSTEGGDDKPFVFPRSMLKKGKLEIPNYMGVGTMAWGDKKVGFVSDPKYKPKEGEFNPADLQGAYNTLMDAGITFFDTSDVYGYKSSPEGFSAEQLLGRFAEENGRPLIGAKYMPIFWTKFLIGGPWRAGRRAIAKALTATLEKGGWAYVDLYQVHFPFPYFGGMDALAEGLSRACDRGLCRSVGVSNFNAQQMREFSEKLGKHGITLASNQFEYSLVNRDAETDGTLAECKRLGVVPLGHTPLAKGLATGVYTASNPTGGKMGDPKYLFKDLFPVTPIHTALAAVAKRVEGRLAEEAKEEQRRAFEALEDGEEQAPPPQLKKISTTQVAINYVRAKGVVPLPGVKTKAHADEIVGCLGWSLLPEDVAILEAAHDAYKVSTGGKTIQRGKDRDPMKRQAISFGQKSGGWASQDWYKEED</sequence>
<evidence type="ECO:0000313" key="4">
    <source>
        <dbReference type="EMBL" id="CBJ29704.1"/>
    </source>
</evidence>
<keyword evidence="5" id="KW-1185">Reference proteome</keyword>
<dbReference type="GO" id="GO:0016491">
    <property type="term" value="F:oxidoreductase activity"/>
    <property type="evidence" value="ECO:0007669"/>
    <property type="project" value="UniProtKB-KW"/>
</dbReference>
<dbReference type="PROSITE" id="PS00062">
    <property type="entry name" value="ALDOKETO_REDUCTASE_2"/>
    <property type="match status" value="1"/>
</dbReference>
<dbReference type="InterPro" id="IPR020471">
    <property type="entry name" value="AKR"/>
</dbReference>
<dbReference type="InParanoid" id="D7FLD6"/>
<feature type="domain" description="NADP-dependent oxidoreductase" evidence="3">
    <location>
        <begin position="71"/>
        <end position="415"/>
    </location>
</feature>
<evidence type="ECO:0000313" key="5">
    <source>
        <dbReference type="Proteomes" id="UP000002630"/>
    </source>
</evidence>
<dbReference type="PANTHER" id="PTHR43364:SF4">
    <property type="entry name" value="NAD(P)-LINKED OXIDOREDUCTASE SUPERFAMILY PROTEIN"/>
    <property type="match status" value="1"/>
</dbReference>
<dbReference type="eggNOG" id="KOG1575">
    <property type="taxonomic scope" value="Eukaryota"/>
</dbReference>
<dbReference type="OrthoDB" id="37537at2759"/>
<name>D7FLD6_ECTSI</name>
<evidence type="ECO:0000256" key="2">
    <source>
        <dbReference type="SAM" id="SignalP"/>
    </source>
</evidence>
<keyword evidence="1" id="KW-0560">Oxidoreductase</keyword>
<evidence type="ECO:0000259" key="3">
    <source>
        <dbReference type="Pfam" id="PF00248"/>
    </source>
</evidence>
<dbReference type="InterPro" id="IPR018170">
    <property type="entry name" value="Aldo/ket_reductase_CS"/>
</dbReference>
<dbReference type="InterPro" id="IPR036812">
    <property type="entry name" value="NAD(P)_OxRdtase_dom_sf"/>
</dbReference>
<dbReference type="PANTHER" id="PTHR43364">
    <property type="entry name" value="NADH-SPECIFIC METHYLGLYOXAL REDUCTASE-RELATED"/>
    <property type="match status" value="1"/>
</dbReference>